<dbReference type="Gene3D" id="3.40.50.1390">
    <property type="entry name" value="Resolvase, N-terminal catalytic domain"/>
    <property type="match status" value="1"/>
</dbReference>
<dbReference type="Pfam" id="PF13408">
    <property type="entry name" value="Zn_ribbon_recom"/>
    <property type="match status" value="1"/>
</dbReference>
<evidence type="ECO:0000256" key="2">
    <source>
        <dbReference type="ARBA" id="ARBA00023172"/>
    </source>
</evidence>
<gene>
    <name evidence="4" type="ordered locus">Sfri_2612</name>
</gene>
<dbReference type="InterPro" id="IPR038109">
    <property type="entry name" value="DNA_bind_recomb_sf"/>
</dbReference>
<evidence type="ECO:0000259" key="3">
    <source>
        <dbReference type="SMART" id="SM00857"/>
    </source>
</evidence>
<accession>Q07ZW2</accession>
<dbReference type="InterPro" id="IPR011109">
    <property type="entry name" value="DNA_bind_recombinase_dom"/>
</dbReference>
<dbReference type="GO" id="GO:0003677">
    <property type="term" value="F:DNA binding"/>
    <property type="evidence" value="ECO:0007669"/>
    <property type="project" value="UniProtKB-KW"/>
</dbReference>
<dbReference type="InterPro" id="IPR025827">
    <property type="entry name" value="Zn_ribbon_recom_dom"/>
</dbReference>
<dbReference type="Pfam" id="PF00239">
    <property type="entry name" value="Resolvase"/>
    <property type="match status" value="1"/>
</dbReference>
<dbReference type="SUPFAM" id="SSF53041">
    <property type="entry name" value="Resolvase-like"/>
    <property type="match status" value="1"/>
</dbReference>
<sequence length="601" mass="68791">MVVCAHHVFKSYENIMQEEVLSGLVYLYQRFSSIGQDGNSSLFRQGEAQRDWLKNHPHCIETEIDNSPFIDAGVSAFSGKHLESGSLGRLVAAIESKAIPPGSIILVEHFSRLSRMNISETGRLLDRIWDHDVTIVTARDKAVYSPAMRDDMSTRLRLIIEIDKAHSDSKWRSEKVKSSWTRRAFNAEDNDIPPKMRMPFWLDKNGKLNEYESLVKKIFELYLDGFGQVRIERELKKLFPGAKPLKNVNPTKFIRIILNRKCIGEVYGKRLYEPVIDDATFFSAQEIHSKRLYKSVKADRRWPLRGLITCGHCGSGMSIQQSSNSLPLLRCSNKQRSGGSNCDSAATFPYIIADYFFYHTVEPLLLVMLSNRKKQEKNNLRANEIVADINKKNKASKDLDVLYLEIVNEGKNGNFITRKQLELEEEVKSLTSELEQIRHDVAINRSFRISKEALELTRDSDSYNLTLLKLGVKMVLKNRIISFSPDVDDSKTVSIEYIKFDRNSQNYSSSGYNIVNDVIAGYRCRIYDTQDFPQGKSLVVISDGVTADSLFRSKPLSKKEHSFQDVMFDMIDQFTDTDNLDDELNPVEALSKNLLEKMKKE</sequence>
<dbReference type="EMBL" id="CP000447">
    <property type="protein sequence ID" value="ABI72453.1"/>
    <property type="molecule type" value="Genomic_DNA"/>
</dbReference>
<dbReference type="eggNOG" id="COG1961">
    <property type="taxonomic scope" value="Bacteria"/>
</dbReference>
<proteinExistence type="predicted"/>
<dbReference type="InterPro" id="IPR036162">
    <property type="entry name" value="Resolvase-like_N_sf"/>
</dbReference>
<dbReference type="HOGENOM" id="CLU_454059_0_0_6"/>
<evidence type="ECO:0000313" key="4">
    <source>
        <dbReference type="EMBL" id="ABI72453.1"/>
    </source>
</evidence>
<dbReference type="Proteomes" id="UP000000684">
    <property type="component" value="Chromosome"/>
</dbReference>
<dbReference type="CDD" id="cd00338">
    <property type="entry name" value="Ser_Recombinase"/>
    <property type="match status" value="1"/>
</dbReference>
<keyword evidence="2" id="KW-0233">DNA recombination</keyword>
<evidence type="ECO:0000313" key="5">
    <source>
        <dbReference type="Proteomes" id="UP000000684"/>
    </source>
</evidence>
<dbReference type="InterPro" id="IPR050639">
    <property type="entry name" value="SSR_resolvase"/>
</dbReference>
<name>Q07ZW2_SHEFN</name>
<feature type="domain" description="Resolvase/invertase-type recombinase catalytic" evidence="3">
    <location>
        <begin position="25"/>
        <end position="189"/>
    </location>
</feature>
<dbReference type="Pfam" id="PF07508">
    <property type="entry name" value="Recombinase"/>
    <property type="match status" value="1"/>
</dbReference>
<dbReference type="SMART" id="SM00857">
    <property type="entry name" value="Resolvase"/>
    <property type="match status" value="1"/>
</dbReference>
<dbReference type="GO" id="GO:0000150">
    <property type="term" value="F:DNA strand exchange activity"/>
    <property type="evidence" value="ECO:0007669"/>
    <property type="project" value="InterPro"/>
</dbReference>
<dbReference type="AlphaFoldDB" id="Q07ZW2"/>
<organism evidence="4 5">
    <name type="scientific">Shewanella frigidimarina (strain NCIMB 400)</name>
    <dbReference type="NCBI Taxonomy" id="318167"/>
    <lineage>
        <taxon>Bacteria</taxon>
        <taxon>Pseudomonadati</taxon>
        <taxon>Pseudomonadota</taxon>
        <taxon>Gammaproteobacteria</taxon>
        <taxon>Alteromonadales</taxon>
        <taxon>Shewanellaceae</taxon>
        <taxon>Shewanella</taxon>
    </lineage>
</organism>
<evidence type="ECO:0000256" key="1">
    <source>
        <dbReference type="ARBA" id="ARBA00023125"/>
    </source>
</evidence>
<keyword evidence="5" id="KW-1185">Reference proteome</keyword>
<dbReference type="PANTHER" id="PTHR30461">
    <property type="entry name" value="DNA-INVERTASE FROM LAMBDOID PROPHAGE"/>
    <property type="match status" value="1"/>
</dbReference>
<dbReference type="OrthoDB" id="9791494at2"/>
<dbReference type="KEGG" id="sfr:Sfri_2612"/>
<dbReference type="Gene3D" id="3.90.1750.20">
    <property type="entry name" value="Putative Large Serine Recombinase, Chain B, Domain 2"/>
    <property type="match status" value="1"/>
</dbReference>
<dbReference type="STRING" id="318167.Sfri_2612"/>
<dbReference type="InterPro" id="IPR006119">
    <property type="entry name" value="Resolv_N"/>
</dbReference>
<reference evidence="4 5" key="1">
    <citation type="submission" date="2006-08" db="EMBL/GenBank/DDBJ databases">
        <title>Complete sequence of Shewanella frigidimarina NCIMB 400.</title>
        <authorList>
            <consortium name="US DOE Joint Genome Institute"/>
            <person name="Copeland A."/>
            <person name="Lucas S."/>
            <person name="Lapidus A."/>
            <person name="Barry K."/>
            <person name="Detter J.C."/>
            <person name="Glavina del Rio T."/>
            <person name="Hammon N."/>
            <person name="Israni S."/>
            <person name="Dalin E."/>
            <person name="Tice H."/>
            <person name="Pitluck S."/>
            <person name="Fredrickson J.K."/>
            <person name="Kolker E."/>
            <person name="McCuel L.A."/>
            <person name="DiChristina T."/>
            <person name="Nealson K.H."/>
            <person name="Newman D."/>
            <person name="Tiedje J.M."/>
            <person name="Zhou J."/>
            <person name="Romine M.F."/>
            <person name="Culley D.E."/>
            <person name="Serres M."/>
            <person name="Chertkov O."/>
            <person name="Brettin T."/>
            <person name="Bruce D."/>
            <person name="Han C."/>
            <person name="Tapia R."/>
            <person name="Gilna P."/>
            <person name="Schmutz J."/>
            <person name="Larimer F."/>
            <person name="Land M."/>
            <person name="Hauser L."/>
            <person name="Kyrpides N."/>
            <person name="Mikhailova N."/>
            <person name="Richardson P."/>
        </authorList>
    </citation>
    <scope>NUCLEOTIDE SEQUENCE [LARGE SCALE GENOMIC DNA]</scope>
    <source>
        <strain evidence="4 5">NCIMB 400</strain>
    </source>
</reference>
<protein>
    <submittedName>
        <fullName evidence="4">Recombinase</fullName>
    </submittedName>
</protein>
<dbReference type="PANTHER" id="PTHR30461:SF2">
    <property type="entry name" value="SERINE RECOMBINASE PINE-RELATED"/>
    <property type="match status" value="1"/>
</dbReference>
<keyword evidence="1" id="KW-0238">DNA-binding</keyword>